<sequence length="259" mass="29452">MKNVLIPFNFSRASINALDYAIEFTTKEPSISLYLLYIYEDDINQEEIQNKLAKVISKYRDPLVAKIKTIVRKGKLIPSVLNLQEELGIDLVLMGTKGAEIGEVGIATRTSKFVKEANLPVLVIPEKARNFQLKKIILTLGREKIADKDALYTLLDVSRRFGAEVHILTINKDKTSIGYSEEDESNENTLQYFLEMFYSHRSFLENEDIEKGIMEYLDTHEADMLAIMPNTHLENGNASEGELTRILTLHTQTPLLVLD</sequence>
<protein>
    <submittedName>
        <fullName evidence="3">Universal stress protein</fullName>
    </submittedName>
</protein>
<dbReference type="RefSeq" id="WP_311500692.1">
    <property type="nucleotide sequence ID" value="NZ_JAVRHN010000010.1"/>
</dbReference>
<feature type="domain" description="UspA" evidence="2">
    <location>
        <begin position="1"/>
        <end position="125"/>
    </location>
</feature>
<proteinExistence type="inferred from homology"/>
<dbReference type="Pfam" id="PF00582">
    <property type="entry name" value="Usp"/>
    <property type="match status" value="1"/>
</dbReference>
<evidence type="ECO:0000313" key="3">
    <source>
        <dbReference type="EMBL" id="MDT0687409.1"/>
    </source>
</evidence>
<dbReference type="InterPro" id="IPR006016">
    <property type="entry name" value="UspA"/>
</dbReference>
<organism evidence="3 4">
    <name type="scientific">Autumnicola psychrophila</name>
    <dbReference type="NCBI Taxonomy" id="3075592"/>
    <lineage>
        <taxon>Bacteria</taxon>
        <taxon>Pseudomonadati</taxon>
        <taxon>Bacteroidota</taxon>
        <taxon>Flavobacteriia</taxon>
        <taxon>Flavobacteriales</taxon>
        <taxon>Flavobacteriaceae</taxon>
        <taxon>Autumnicola</taxon>
    </lineage>
</organism>
<dbReference type="CDD" id="cd00293">
    <property type="entry name" value="USP-like"/>
    <property type="match status" value="1"/>
</dbReference>
<keyword evidence="4" id="KW-1185">Reference proteome</keyword>
<comment type="caution">
    <text evidence="3">The sequence shown here is derived from an EMBL/GenBank/DDBJ whole genome shotgun (WGS) entry which is preliminary data.</text>
</comment>
<dbReference type="EMBL" id="JAVRHN010000010">
    <property type="protein sequence ID" value="MDT0687409.1"/>
    <property type="molecule type" value="Genomic_DNA"/>
</dbReference>
<dbReference type="PRINTS" id="PR01438">
    <property type="entry name" value="UNVRSLSTRESS"/>
</dbReference>
<dbReference type="Gene3D" id="3.40.50.12370">
    <property type="match status" value="1"/>
</dbReference>
<name>A0ABU3DUN3_9FLAO</name>
<comment type="similarity">
    <text evidence="1">Belongs to the universal stress protein A family.</text>
</comment>
<evidence type="ECO:0000313" key="4">
    <source>
        <dbReference type="Proteomes" id="UP001253848"/>
    </source>
</evidence>
<dbReference type="InterPro" id="IPR006015">
    <property type="entry name" value="Universal_stress_UspA"/>
</dbReference>
<dbReference type="Proteomes" id="UP001253848">
    <property type="component" value="Unassembled WGS sequence"/>
</dbReference>
<accession>A0ABU3DUN3</accession>
<reference evidence="3 4" key="1">
    <citation type="submission" date="2023-09" db="EMBL/GenBank/DDBJ databases">
        <authorList>
            <person name="Rey-Velasco X."/>
        </authorList>
    </citation>
    <scope>NUCLEOTIDE SEQUENCE [LARGE SCALE GENOMIC DNA]</scope>
    <source>
        <strain evidence="3 4">F225</strain>
    </source>
</reference>
<dbReference type="SUPFAM" id="SSF52402">
    <property type="entry name" value="Adenine nucleotide alpha hydrolases-like"/>
    <property type="match status" value="1"/>
</dbReference>
<gene>
    <name evidence="3" type="ORF">RM541_13640</name>
</gene>
<evidence type="ECO:0000256" key="1">
    <source>
        <dbReference type="ARBA" id="ARBA00008791"/>
    </source>
</evidence>
<evidence type="ECO:0000259" key="2">
    <source>
        <dbReference type="Pfam" id="PF00582"/>
    </source>
</evidence>